<dbReference type="InterPro" id="IPR028965">
    <property type="entry name" value="Imm7"/>
</dbReference>
<dbReference type="EMBL" id="LR593887">
    <property type="protein sequence ID" value="VTS06801.1"/>
    <property type="molecule type" value="Genomic_DNA"/>
</dbReference>
<dbReference type="Proteomes" id="UP000464378">
    <property type="component" value="Chromosome"/>
</dbReference>
<dbReference type="KEGG" id="tim:GMBLW1_44720"/>
<accession>A0A6C2YTL1</accession>
<gene>
    <name evidence="1" type="ORF">GMBLW1_44720</name>
</gene>
<evidence type="ECO:0000313" key="1">
    <source>
        <dbReference type="EMBL" id="VIP04721.1"/>
    </source>
</evidence>
<dbReference type="AlphaFoldDB" id="A0A6C2YTL1"/>
<organism evidence="1">
    <name type="scientific">Tuwongella immobilis</name>
    <dbReference type="NCBI Taxonomy" id="692036"/>
    <lineage>
        <taxon>Bacteria</taxon>
        <taxon>Pseudomonadati</taxon>
        <taxon>Planctomycetota</taxon>
        <taxon>Planctomycetia</taxon>
        <taxon>Gemmatales</taxon>
        <taxon>Gemmataceae</taxon>
        <taxon>Tuwongella</taxon>
    </lineage>
</organism>
<dbReference type="Pfam" id="PF15585">
    <property type="entry name" value="Imm7"/>
    <property type="match status" value="1"/>
</dbReference>
<evidence type="ECO:0000313" key="2">
    <source>
        <dbReference type="Proteomes" id="UP000464378"/>
    </source>
</evidence>
<proteinExistence type="predicted"/>
<protein>
    <submittedName>
        <fullName evidence="1">Uncharacterized protein</fullName>
    </submittedName>
</protein>
<dbReference type="EMBL" id="LR586016">
    <property type="protein sequence ID" value="VIP04721.1"/>
    <property type="molecule type" value="Genomic_DNA"/>
</dbReference>
<keyword evidence="2" id="KW-1185">Reference proteome</keyword>
<sequence>MFEFHGWATIRVPDPDIDPTRRWELEAIAVARLREAIARADDQFSLFDVRQTGNELIVLYTHGLRNHRFHPVIELFQWVATELPDSYGLLYLRDDEAEGHENEFRVWRLARGVFEERSDPFLSPCTPTVEPPSPFACDVLFALLSLLDNLRTNHSEAALKELADFVTPEQIAFLRLLANHATEAQAESDTPPDNAV</sequence>
<dbReference type="InParanoid" id="A0A6C2YTL1"/>
<reference evidence="1" key="1">
    <citation type="submission" date="2019-04" db="EMBL/GenBank/DDBJ databases">
        <authorList>
            <consortium name="Science for Life Laboratories"/>
        </authorList>
    </citation>
    <scope>NUCLEOTIDE SEQUENCE</scope>
    <source>
        <strain evidence="1">MBLW1</strain>
    </source>
</reference>
<name>A0A6C2YTL1_9BACT</name>